<dbReference type="InterPro" id="IPR006311">
    <property type="entry name" value="TAT_signal"/>
</dbReference>
<comment type="function">
    <text evidence="1">Iron-sulfur subunit of the cytochrome bc1 complex, an essential component of the respiratory electron transport chain required for ATP synthesis. The bc1 complex catalyzes the oxidation of menaquinol and the reduction of cytochrome c in the respiratory chain. The bc1 complex operates through a Q-cycle mechanism that couples electron transfer to generation of the proton gradient that drives ATP synthesis.</text>
</comment>
<evidence type="ECO:0000256" key="8">
    <source>
        <dbReference type="ARBA" id="ARBA00029586"/>
    </source>
</evidence>
<dbReference type="InterPro" id="IPR005805">
    <property type="entry name" value="Rieske_Fe-S_prot_C"/>
</dbReference>
<keyword evidence="4" id="KW-0479">Metal-binding</keyword>
<reference evidence="13" key="1">
    <citation type="journal article" date="2019" name="Int. J. Syst. Evol. Microbiol.">
        <title>The Global Catalogue of Microorganisms (GCM) 10K type strain sequencing project: providing services to taxonomists for standard genome sequencing and annotation.</title>
        <authorList>
            <consortium name="The Broad Institute Genomics Platform"/>
            <consortium name="The Broad Institute Genome Sequencing Center for Infectious Disease"/>
            <person name="Wu L."/>
            <person name="Ma J."/>
        </authorList>
    </citation>
    <scope>NUCLEOTIDE SEQUENCE [LARGE SCALE GENOMIC DNA]</scope>
    <source>
        <strain evidence="13">ZS-35-S2</strain>
    </source>
</reference>
<evidence type="ECO:0000256" key="1">
    <source>
        <dbReference type="ARBA" id="ARBA00002494"/>
    </source>
</evidence>
<organism evidence="12 13">
    <name type="scientific">Plantactinospora solaniradicis</name>
    <dbReference type="NCBI Taxonomy" id="1723736"/>
    <lineage>
        <taxon>Bacteria</taxon>
        <taxon>Bacillati</taxon>
        <taxon>Actinomycetota</taxon>
        <taxon>Actinomycetes</taxon>
        <taxon>Micromonosporales</taxon>
        <taxon>Micromonosporaceae</taxon>
        <taxon>Plantactinospora</taxon>
    </lineage>
</organism>
<evidence type="ECO:0000256" key="5">
    <source>
        <dbReference type="ARBA" id="ARBA00023004"/>
    </source>
</evidence>
<dbReference type="PRINTS" id="PR00162">
    <property type="entry name" value="RIESKE"/>
</dbReference>
<evidence type="ECO:0000256" key="4">
    <source>
        <dbReference type="ARBA" id="ARBA00022723"/>
    </source>
</evidence>
<sequence length="166" mass="16200">MSDDQAVTGPGTQTRRTLLAGAGAVGVSVVLAACGTGDDDALDDSADSTPSAGGAPATGGSASAPAGANGGGDALAKKSEIPVGGGKIIQDQQIVVTQPKEGEFKAFSSICTHQQCPVTSVDGGTINCSCHGSKFAVADGSVKTGPASKKLEEKKITVDGDNIVLA</sequence>
<dbReference type="PROSITE" id="PS51318">
    <property type="entry name" value="TAT"/>
    <property type="match status" value="1"/>
</dbReference>
<protein>
    <recommendedName>
        <fullName evidence="2">Cytochrome bc1 complex Rieske iron-sulfur subunit</fullName>
    </recommendedName>
    <alternativeName>
        <fullName evidence="8">Cytochrome bc1 reductase complex subunit QcrA</fullName>
    </alternativeName>
</protein>
<keyword evidence="7" id="KW-1015">Disulfide bond</keyword>
<evidence type="ECO:0000256" key="7">
    <source>
        <dbReference type="ARBA" id="ARBA00023157"/>
    </source>
</evidence>
<evidence type="ECO:0000256" key="2">
    <source>
        <dbReference type="ARBA" id="ARBA00015816"/>
    </source>
</evidence>
<feature type="domain" description="Rieske" evidence="11">
    <location>
        <begin position="73"/>
        <end position="165"/>
    </location>
</feature>
<dbReference type="InterPro" id="IPR017941">
    <property type="entry name" value="Rieske_2Fe-2S"/>
</dbReference>
<dbReference type="PROSITE" id="PS51296">
    <property type="entry name" value="RIESKE"/>
    <property type="match status" value="1"/>
</dbReference>
<proteinExistence type="predicted"/>
<evidence type="ECO:0000256" key="6">
    <source>
        <dbReference type="ARBA" id="ARBA00023014"/>
    </source>
</evidence>
<comment type="cofactor">
    <cofactor evidence="9">
        <name>[2Fe-2S] cluster</name>
        <dbReference type="ChEBI" id="CHEBI:190135"/>
    </cofactor>
</comment>
<evidence type="ECO:0000313" key="12">
    <source>
        <dbReference type="EMBL" id="MFC6021106.1"/>
    </source>
</evidence>
<evidence type="ECO:0000259" key="11">
    <source>
        <dbReference type="PROSITE" id="PS51296"/>
    </source>
</evidence>
<feature type="region of interest" description="Disordered" evidence="10">
    <location>
        <begin position="39"/>
        <end position="78"/>
    </location>
</feature>
<dbReference type="EMBL" id="JBHSPR010000037">
    <property type="protein sequence ID" value="MFC6021106.1"/>
    <property type="molecule type" value="Genomic_DNA"/>
</dbReference>
<dbReference type="SUPFAM" id="SSF50022">
    <property type="entry name" value="ISP domain"/>
    <property type="match status" value="1"/>
</dbReference>
<keyword evidence="13" id="KW-1185">Reference proteome</keyword>
<evidence type="ECO:0000313" key="13">
    <source>
        <dbReference type="Proteomes" id="UP001596203"/>
    </source>
</evidence>
<keyword evidence="5" id="KW-0408">Iron</keyword>
<dbReference type="InterPro" id="IPR014349">
    <property type="entry name" value="Rieske_Fe-S_prot"/>
</dbReference>
<evidence type="ECO:0000256" key="3">
    <source>
        <dbReference type="ARBA" id="ARBA00022714"/>
    </source>
</evidence>
<dbReference type="PANTHER" id="PTHR10134">
    <property type="entry name" value="CYTOCHROME B-C1 COMPLEX SUBUNIT RIESKE, MITOCHONDRIAL"/>
    <property type="match status" value="1"/>
</dbReference>
<keyword evidence="3" id="KW-0001">2Fe-2S</keyword>
<keyword evidence="6" id="KW-0411">Iron-sulfur</keyword>
<feature type="compositionally biased region" description="Low complexity" evidence="10">
    <location>
        <begin position="47"/>
        <end position="67"/>
    </location>
</feature>
<dbReference type="Proteomes" id="UP001596203">
    <property type="component" value="Unassembled WGS sequence"/>
</dbReference>
<comment type="caution">
    <text evidence="12">The sequence shown here is derived from an EMBL/GenBank/DDBJ whole genome shotgun (WGS) entry which is preliminary data.</text>
</comment>
<dbReference type="Pfam" id="PF00355">
    <property type="entry name" value="Rieske"/>
    <property type="match status" value="1"/>
</dbReference>
<name>A0ABW1KIP7_9ACTN</name>
<dbReference type="Gene3D" id="2.102.10.10">
    <property type="entry name" value="Rieske [2Fe-2S] iron-sulphur domain"/>
    <property type="match status" value="1"/>
</dbReference>
<gene>
    <name evidence="12" type="ORF">ACFP2T_33650</name>
</gene>
<evidence type="ECO:0000256" key="10">
    <source>
        <dbReference type="SAM" id="MobiDB-lite"/>
    </source>
</evidence>
<evidence type="ECO:0000256" key="9">
    <source>
        <dbReference type="ARBA" id="ARBA00034078"/>
    </source>
</evidence>
<accession>A0ABW1KIP7</accession>
<dbReference type="InterPro" id="IPR036922">
    <property type="entry name" value="Rieske_2Fe-2S_sf"/>
</dbReference>
<dbReference type="CDD" id="cd03467">
    <property type="entry name" value="Rieske"/>
    <property type="match status" value="1"/>
</dbReference>
<dbReference type="RefSeq" id="WP_377428933.1">
    <property type="nucleotide sequence ID" value="NZ_JBHSPR010000037.1"/>
</dbReference>